<accession>A0A3B0RT87</accession>
<protein>
    <recommendedName>
        <fullName evidence="2">Outer membrane protein beta-barrel domain-containing protein</fullName>
    </recommendedName>
</protein>
<gene>
    <name evidence="1" type="ORF">MNBD_ALPHA02-958</name>
</gene>
<organism evidence="1">
    <name type="scientific">hydrothermal vent metagenome</name>
    <dbReference type="NCBI Taxonomy" id="652676"/>
    <lineage>
        <taxon>unclassified sequences</taxon>
        <taxon>metagenomes</taxon>
        <taxon>ecological metagenomes</taxon>
    </lineage>
</organism>
<evidence type="ECO:0000313" key="1">
    <source>
        <dbReference type="EMBL" id="VAV87733.1"/>
    </source>
</evidence>
<feature type="non-terminal residue" evidence="1">
    <location>
        <position position="177"/>
    </location>
</feature>
<dbReference type="EMBL" id="UOED01000029">
    <property type="protein sequence ID" value="VAV87733.1"/>
    <property type="molecule type" value="Genomic_DNA"/>
</dbReference>
<dbReference type="AlphaFoldDB" id="A0A3B0RT87"/>
<name>A0A3B0RT87_9ZZZZ</name>
<proteinExistence type="predicted"/>
<sequence length="177" mass="19500">MPSQSRLSALMATALIMTVTSYARAEENNPLFLSLEAGAEYDDNITVSAADLTTQKGDGSALIDGLIEYDFINDGNSSLKVGYSFSQSLHFNLSEFDLQIQGASVTTSTNINDVEMALTYRYNNIRLGNKAFLEMHSVQPTFTTLVGSKLLVVGGYEFLKQNFKQPLLLKRNANRHS</sequence>
<evidence type="ECO:0008006" key="2">
    <source>
        <dbReference type="Google" id="ProtNLM"/>
    </source>
</evidence>
<reference evidence="1" key="1">
    <citation type="submission" date="2018-06" db="EMBL/GenBank/DDBJ databases">
        <authorList>
            <person name="Zhirakovskaya E."/>
        </authorList>
    </citation>
    <scope>NUCLEOTIDE SEQUENCE</scope>
</reference>